<dbReference type="GO" id="GO:0005881">
    <property type="term" value="C:cytoplasmic microtubule"/>
    <property type="evidence" value="ECO:0007669"/>
    <property type="project" value="TreeGrafter"/>
</dbReference>
<dbReference type="EMBL" id="JALJOQ010000228">
    <property type="protein sequence ID" value="KAK9788320.1"/>
    <property type="molecule type" value="Genomic_DNA"/>
</dbReference>
<dbReference type="Proteomes" id="UP001465755">
    <property type="component" value="Unassembled WGS sequence"/>
</dbReference>
<accession>A0AAW1NR07</accession>
<dbReference type="SMART" id="SM01349">
    <property type="entry name" value="TOG"/>
    <property type="match status" value="1"/>
</dbReference>
<dbReference type="SUPFAM" id="SSF48371">
    <property type="entry name" value="ARM repeat"/>
    <property type="match status" value="1"/>
</dbReference>
<evidence type="ECO:0000259" key="2">
    <source>
        <dbReference type="SMART" id="SM01349"/>
    </source>
</evidence>
<dbReference type="InterPro" id="IPR011989">
    <property type="entry name" value="ARM-like"/>
</dbReference>
<feature type="region of interest" description="Disordered" evidence="1">
    <location>
        <begin position="43"/>
        <end position="85"/>
    </location>
</feature>
<dbReference type="PANTHER" id="PTHR21567">
    <property type="entry name" value="CLASP"/>
    <property type="match status" value="1"/>
</dbReference>
<proteinExistence type="predicted"/>
<dbReference type="Gene3D" id="1.25.10.10">
    <property type="entry name" value="Leucine-rich Repeat Variant"/>
    <property type="match status" value="1"/>
</dbReference>
<feature type="region of interest" description="Disordered" evidence="1">
    <location>
        <begin position="358"/>
        <end position="406"/>
    </location>
</feature>
<feature type="compositionally biased region" description="Low complexity" evidence="1">
    <location>
        <begin position="378"/>
        <end position="392"/>
    </location>
</feature>
<comment type="caution">
    <text evidence="3">The sequence shown here is derived from an EMBL/GenBank/DDBJ whole genome shotgun (WGS) entry which is preliminary data.</text>
</comment>
<evidence type="ECO:0000313" key="4">
    <source>
        <dbReference type="Proteomes" id="UP001465755"/>
    </source>
</evidence>
<dbReference type="PANTHER" id="PTHR21567:SF62">
    <property type="entry name" value="ARM REPEAT SUPERFAMILY PROTEIN"/>
    <property type="match status" value="1"/>
</dbReference>
<gene>
    <name evidence="3" type="ORF">WJX73_006811</name>
</gene>
<dbReference type="InterPro" id="IPR016024">
    <property type="entry name" value="ARM-type_fold"/>
</dbReference>
<reference evidence="3 4" key="1">
    <citation type="journal article" date="2024" name="Nat. Commun.">
        <title>Phylogenomics reveals the evolutionary origins of lichenization in chlorophyte algae.</title>
        <authorList>
            <person name="Puginier C."/>
            <person name="Libourel C."/>
            <person name="Otte J."/>
            <person name="Skaloud P."/>
            <person name="Haon M."/>
            <person name="Grisel S."/>
            <person name="Petersen M."/>
            <person name="Berrin J.G."/>
            <person name="Delaux P.M."/>
            <person name="Dal Grande F."/>
            <person name="Keller J."/>
        </authorList>
    </citation>
    <scope>NUCLEOTIDE SEQUENCE [LARGE SCALE GENOMIC DNA]</scope>
    <source>
        <strain evidence="3 4">SAG 2036</strain>
    </source>
</reference>
<dbReference type="GO" id="GO:0000226">
    <property type="term" value="P:microtubule cytoskeleton organization"/>
    <property type="evidence" value="ECO:0007669"/>
    <property type="project" value="TreeGrafter"/>
</dbReference>
<protein>
    <recommendedName>
        <fullName evidence="2">TOG domain-containing protein</fullName>
    </recommendedName>
</protein>
<dbReference type="InterPro" id="IPR034085">
    <property type="entry name" value="TOG"/>
</dbReference>
<sequence length="473" mass="50956">MVDSAVVYEADLQLLRLTLRFPSAVPRIRALLWSLLQEMVSTRSGAQTQESWPAARSPTGKRRQREPLGETEHNRMAEPAPQPECVASEREVAAANAARQRLYGNRASEAKASVARLPDGPSPKKVDIEYTPSEQLAPCVNPVSDAKDALSRLQFKDWAQACTGITTFRQLARHHPQHCLAFLDEAFPLIIQCVKNLRSQVSKLAIMCMGDFVIAFGDALLPRLDTGGPNSSLLNQLLLKASSNDKRFVVDEAQKALDTLSQQVRATCLAGCVLPYTSSRSPKQRGQAALLLLACVKRMDSSDLTSPACFHPFLQAAGVLVTDNTREARDASRTVISLVHAAFEASLNSSNGVNGSNGLNGLHGASMTDTAHEGDLASPSTEGPSPTGSGPPQFFRTSSKPSGINPAWQLQKLKETSLEDIEGGNREGEIQALRSSVQESGNEADSEQPSAWTSYCRRSLAPTLAAAVLKVSS</sequence>
<evidence type="ECO:0000256" key="1">
    <source>
        <dbReference type="SAM" id="MobiDB-lite"/>
    </source>
</evidence>
<dbReference type="AlphaFoldDB" id="A0AAW1NR07"/>
<organism evidence="3 4">
    <name type="scientific">Symbiochloris irregularis</name>
    <dbReference type="NCBI Taxonomy" id="706552"/>
    <lineage>
        <taxon>Eukaryota</taxon>
        <taxon>Viridiplantae</taxon>
        <taxon>Chlorophyta</taxon>
        <taxon>core chlorophytes</taxon>
        <taxon>Trebouxiophyceae</taxon>
        <taxon>Trebouxiales</taxon>
        <taxon>Trebouxiaceae</taxon>
        <taxon>Symbiochloris</taxon>
    </lineage>
</organism>
<feature type="domain" description="TOG" evidence="2">
    <location>
        <begin position="134"/>
        <end position="379"/>
    </location>
</feature>
<name>A0AAW1NR07_9CHLO</name>
<evidence type="ECO:0000313" key="3">
    <source>
        <dbReference type="EMBL" id="KAK9788320.1"/>
    </source>
</evidence>
<dbReference type="GO" id="GO:0008017">
    <property type="term" value="F:microtubule binding"/>
    <property type="evidence" value="ECO:0007669"/>
    <property type="project" value="TreeGrafter"/>
</dbReference>
<feature type="compositionally biased region" description="Basic and acidic residues" evidence="1">
    <location>
        <begin position="65"/>
        <end position="76"/>
    </location>
</feature>
<keyword evidence="4" id="KW-1185">Reference proteome</keyword>